<accession>A0A820S3X1</accession>
<keyword evidence="1" id="KW-0436">Ligase</keyword>
<comment type="caution">
    <text evidence="7">The sequence shown here is derived from an EMBL/GenBank/DDBJ whole genome shotgun (WGS) entry which is preliminary data.</text>
</comment>
<dbReference type="Pfam" id="PF00501">
    <property type="entry name" value="AMP-binding"/>
    <property type="match status" value="1"/>
</dbReference>
<evidence type="ECO:0000313" key="8">
    <source>
        <dbReference type="Proteomes" id="UP000663868"/>
    </source>
</evidence>
<evidence type="ECO:0000259" key="6">
    <source>
        <dbReference type="Pfam" id="PF00501"/>
    </source>
</evidence>
<keyword evidence="3" id="KW-0276">Fatty acid metabolism</keyword>
<dbReference type="InterPro" id="IPR000873">
    <property type="entry name" value="AMP-dep_synth/lig_dom"/>
</dbReference>
<evidence type="ECO:0000256" key="4">
    <source>
        <dbReference type="ARBA" id="ARBA00022840"/>
    </source>
</evidence>
<evidence type="ECO:0000256" key="2">
    <source>
        <dbReference type="ARBA" id="ARBA00022741"/>
    </source>
</evidence>
<reference evidence="7" key="1">
    <citation type="submission" date="2021-02" db="EMBL/GenBank/DDBJ databases">
        <authorList>
            <person name="Nowell W R."/>
        </authorList>
    </citation>
    <scope>NUCLEOTIDE SEQUENCE</scope>
</reference>
<dbReference type="GO" id="GO:0005783">
    <property type="term" value="C:endoplasmic reticulum"/>
    <property type="evidence" value="ECO:0007669"/>
    <property type="project" value="TreeGrafter"/>
</dbReference>
<feature type="non-terminal residue" evidence="7">
    <location>
        <position position="115"/>
    </location>
</feature>
<dbReference type="GO" id="GO:0004467">
    <property type="term" value="F:long-chain fatty acid-CoA ligase activity"/>
    <property type="evidence" value="ECO:0007669"/>
    <property type="project" value="UniProtKB-EC"/>
</dbReference>
<dbReference type="EMBL" id="CAJOBB010030782">
    <property type="protein sequence ID" value="CAF4445894.1"/>
    <property type="molecule type" value="Genomic_DNA"/>
</dbReference>
<dbReference type="SUPFAM" id="SSF56801">
    <property type="entry name" value="Acetyl-CoA synthetase-like"/>
    <property type="match status" value="1"/>
</dbReference>
<evidence type="ECO:0000313" key="7">
    <source>
        <dbReference type="EMBL" id="CAF4445894.1"/>
    </source>
</evidence>
<organism evidence="7 8">
    <name type="scientific">Adineta steineri</name>
    <dbReference type="NCBI Taxonomy" id="433720"/>
    <lineage>
        <taxon>Eukaryota</taxon>
        <taxon>Metazoa</taxon>
        <taxon>Spiralia</taxon>
        <taxon>Gnathifera</taxon>
        <taxon>Rotifera</taxon>
        <taxon>Eurotatoria</taxon>
        <taxon>Bdelloidea</taxon>
        <taxon>Adinetida</taxon>
        <taxon>Adinetidae</taxon>
        <taxon>Adineta</taxon>
    </lineage>
</organism>
<evidence type="ECO:0000256" key="3">
    <source>
        <dbReference type="ARBA" id="ARBA00022832"/>
    </source>
</evidence>
<dbReference type="PANTHER" id="PTHR43272:SF33">
    <property type="entry name" value="AMP-BINDING DOMAIN-CONTAINING PROTEIN-RELATED"/>
    <property type="match status" value="1"/>
</dbReference>
<dbReference type="PANTHER" id="PTHR43272">
    <property type="entry name" value="LONG-CHAIN-FATTY-ACID--COA LIGASE"/>
    <property type="match status" value="1"/>
</dbReference>
<keyword evidence="4" id="KW-0067">ATP-binding</keyword>
<dbReference type="Gene3D" id="3.40.50.980">
    <property type="match status" value="1"/>
</dbReference>
<protein>
    <recommendedName>
        <fullName evidence="5">long-chain-fatty-acid--CoA ligase</fullName>
        <ecNumber evidence="5">6.2.1.3</ecNumber>
    </recommendedName>
</protein>
<feature type="domain" description="AMP-dependent synthetase/ligase" evidence="6">
    <location>
        <begin position="3"/>
        <end position="107"/>
    </location>
</feature>
<dbReference type="EC" id="6.2.1.3" evidence="5"/>
<name>A0A820S3X1_9BILA</name>
<evidence type="ECO:0000256" key="1">
    <source>
        <dbReference type="ARBA" id="ARBA00022598"/>
    </source>
</evidence>
<sequence>MEQSQYIGSYLLSKLKLIPMKSKVAILSANSPEYLFVEQGCYKYGFIVISLYTTYDAKTILNVLQRTQPEVLVVDNFERIQTFQNELLNNHSIKEIIVLNDGDYNKNSKIRSLSS</sequence>
<dbReference type="GO" id="GO:0016020">
    <property type="term" value="C:membrane"/>
    <property type="evidence" value="ECO:0007669"/>
    <property type="project" value="TreeGrafter"/>
</dbReference>
<proteinExistence type="predicted"/>
<gene>
    <name evidence="7" type="ORF">KXQ929_LOCUS53663</name>
</gene>
<evidence type="ECO:0000256" key="5">
    <source>
        <dbReference type="ARBA" id="ARBA00026121"/>
    </source>
</evidence>
<dbReference type="GO" id="GO:0005524">
    <property type="term" value="F:ATP binding"/>
    <property type="evidence" value="ECO:0007669"/>
    <property type="project" value="UniProtKB-KW"/>
</dbReference>
<keyword evidence="2" id="KW-0547">Nucleotide-binding</keyword>
<keyword evidence="3" id="KW-0443">Lipid metabolism</keyword>
<dbReference type="AlphaFoldDB" id="A0A820S3X1"/>
<dbReference type="Proteomes" id="UP000663868">
    <property type="component" value="Unassembled WGS sequence"/>
</dbReference>